<dbReference type="GO" id="GO:0004674">
    <property type="term" value="F:protein serine/threonine kinase activity"/>
    <property type="evidence" value="ECO:0007669"/>
    <property type="project" value="InterPro"/>
</dbReference>
<dbReference type="PANTHER" id="PTHR24348:SF22">
    <property type="entry name" value="NON-SPECIFIC SERINE_THREONINE PROTEIN KINASE"/>
    <property type="match status" value="1"/>
</dbReference>
<dbReference type="GO" id="GO:0005829">
    <property type="term" value="C:cytosol"/>
    <property type="evidence" value="ECO:0007669"/>
    <property type="project" value="TreeGrafter"/>
</dbReference>
<dbReference type="GO" id="GO:0010506">
    <property type="term" value="P:regulation of autophagy"/>
    <property type="evidence" value="ECO:0007669"/>
    <property type="project" value="InterPro"/>
</dbReference>
<comment type="caution">
    <text evidence="6">The sequence shown here is derived from an EMBL/GenBank/DDBJ whole genome shotgun (WGS) entry which is preliminary data.</text>
</comment>
<keyword evidence="4" id="KW-0067">ATP-binding</keyword>
<sequence length="150" mass="17202">MPAPEIILNYQVITNKVDMWSYGVVLFQLATHEYPFKAKTNHKKMRHMKSIERPLEIKDDLLWDLISQLLEFDPIKRLSAAEALLHPFFTSPQALAEISDSSRIIAANSAVAFKNGDKKITQFDLDQTFIVPTSEIKIFLNIDPEAEEKK</sequence>
<accession>A0A5J4UDM3</accession>
<feature type="non-terminal residue" evidence="6">
    <location>
        <position position="150"/>
    </location>
</feature>
<dbReference type="Gene3D" id="1.10.510.10">
    <property type="entry name" value="Transferase(Phosphotransferase) domain 1"/>
    <property type="match status" value="1"/>
</dbReference>
<keyword evidence="3" id="KW-0418">Kinase</keyword>
<protein>
    <recommendedName>
        <fullName evidence="5">Protein kinase domain-containing protein</fullName>
    </recommendedName>
</protein>
<keyword evidence="1" id="KW-0808">Transferase</keyword>
<evidence type="ECO:0000313" key="7">
    <source>
        <dbReference type="Proteomes" id="UP000324800"/>
    </source>
</evidence>
<evidence type="ECO:0000256" key="4">
    <source>
        <dbReference type="ARBA" id="ARBA00022840"/>
    </source>
</evidence>
<dbReference type="GO" id="GO:0016020">
    <property type="term" value="C:membrane"/>
    <property type="evidence" value="ECO:0007669"/>
    <property type="project" value="TreeGrafter"/>
</dbReference>
<organism evidence="6 7">
    <name type="scientific">Streblomastix strix</name>
    <dbReference type="NCBI Taxonomy" id="222440"/>
    <lineage>
        <taxon>Eukaryota</taxon>
        <taxon>Metamonada</taxon>
        <taxon>Preaxostyla</taxon>
        <taxon>Oxymonadida</taxon>
        <taxon>Streblomastigidae</taxon>
        <taxon>Streblomastix</taxon>
    </lineage>
</organism>
<keyword evidence="2" id="KW-0547">Nucleotide-binding</keyword>
<dbReference type="Pfam" id="PF00069">
    <property type="entry name" value="Pkinase"/>
    <property type="match status" value="1"/>
</dbReference>
<evidence type="ECO:0000256" key="2">
    <source>
        <dbReference type="ARBA" id="ARBA00022741"/>
    </source>
</evidence>
<evidence type="ECO:0000313" key="6">
    <source>
        <dbReference type="EMBL" id="KAA6368517.1"/>
    </source>
</evidence>
<proteinExistence type="predicted"/>
<dbReference type="PROSITE" id="PS50011">
    <property type="entry name" value="PROTEIN_KINASE_DOM"/>
    <property type="match status" value="1"/>
</dbReference>
<reference evidence="6 7" key="1">
    <citation type="submission" date="2019-03" db="EMBL/GenBank/DDBJ databases">
        <title>Single cell metagenomics reveals metabolic interactions within the superorganism composed of flagellate Streblomastix strix and complex community of Bacteroidetes bacteria on its surface.</title>
        <authorList>
            <person name="Treitli S.C."/>
            <person name="Kolisko M."/>
            <person name="Husnik F."/>
            <person name="Keeling P."/>
            <person name="Hampl V."/>
        </authorList>
    </citation>
    <scope>NUCLEOTIDE SEQUENCE [LARGE SCALE GENOMIC DNA]</scope>
    <source>
        <strain evidence="6">ST1C</strain>
    </source>
</reference>
<dbReference type="SUPFAM" id="SSF56112">
    <property type="entry name" value="Protein kinase-like (PK-like)"/>
    <property type="match status" value="1"/>
</dbReference>
<dbReference type="PANTHER" id="PTHR24348">
    <property type="entry name" value="SERINE/THREONINE-PROTEIN KINASE UNC-51-RELATED"/>
    <property type="match status" value="1"/>
</dbReference>
<dbReference type="AlphaFoldDB" id="A0A5J4UDM3"/>
<name>A0A5J4UDM3_9EUKA</name>
<dbReference type="InterPro" id="IPR011009">
    <property type="entry name" value="Kinase-like_dom_sf"/>
</dbReference>
<evidence type="ECO:0000256" key="3">
    <source>
        <dbReference type="ARBA" id="ARBA00022777"/>
    </source>
</evidence>
<dbReference type="GO" id="GO:0000407">
    <property type="term" value="C:phagophore assembly site"/>
    <property type="evidence" value="ECO:0007669"/>
    <property type="project" value="TreeGrafter"/>
</dbReference>
<dbReference type="GO" id="GO:0000045">
    <property type="term" value="P:autophagosome assembly"/>
    <property type="evidence" value="ECO:0007669"/>
    <property type="project" value="TreeGrafter"/>
</dbReference>
<dbReference type="InterPro" id="IPR045269">
    <property type="entry name" value="Atg1-like"/>
</dbReference>
<gene>
    <name evidence="6" type="ORF">EZS28_035956</name>
</gene>
<feature type="domain" description="Protein kinase" evidence="5">
    <location>
        <begin position="1"/>
        <end position="89"/>
    </location>
</feature>
<dbReference type="EMBL" id="SNRW01017269">
    <property type="protein sequence ID" value="KAA6368517.1"/>
    <property type="molecule type" value="Genomic_DNA"/>
</dbReference>
<evidence type="ECO:0000259" key="5">
    <source>
        <dbReference type="PROSITE" id="PS50011"/>
    </source>
</evidence>
<dbReference type="GO" id="GO:0005776">
    <property type="term" value="C:autophagosome"/>
    <property type="evidence" value="ECO:0007669"/>
    <property type="project" value="TreeGrafter"/>
</dbReference>
<dbReference type="OrthoDB" id="6070751at2759"/>
<dbReference type="InterPro" id="IPR000719">
    <property type="entry name" value="Prot_kinase_dom"/>
</dbReference>
<dbReference type="GO" id="GO:0005524">
    <property type="term" value="F:ATP binding"/>
    <property type="evidence" value="ECO:0007669"/>
    <property type="project" value="UniProtKB-KW"/>
</dbReference>
<evidence type="ECO:0000256" key="1">
    <source>
        <dbReference type="ARBA" id="ARBA00022679"/>
    </source>
</evidence>
<dbReference type="Proteomes" id="UP000324800">
    <property type="component" value="Unassembled WGS sequence"/>
</dbReference>